<name>A0AAD7Z5X4_DIPPU</name>
<evidence type="ECO:0000313" key="2">
    <source>
        <dbReference type="Proteomes" id="UP001233999"/>
    </source>
</evidence>
<dbReference type="AlphaFoldDB" id="A0AAD7Z5X4"/>
<dbReference type="Proteomes" id="UP001233999">
    <property type="component" value="Unassembled WGS sequence"/>
</dbReference>
<accession>A0AAD7Z5X4</accession>
<feature type="non-terminal residue" evidence="1">
    <location>
        <position position="66"/>
    </location>
</feature>
<protein>
    <submittedName>
        <fullName evidence="1">Uncharacterized protein</fullName>
    </submittedName>
</protein>
<gene>
    <name evidence="1" type="ORF">L9F63_025988</name>
</gene>
<proteinExistence type="predicted"/>
<organism evidence="1 2">
    <name type="scientific">Diploptera punctata</name>
    <name type="common">Pacific beetle cockroach</name>
    <dbReference type="NCBI Taxonomy" id="6984"/>
    <lineage>
        <taxon>Eukaryota</taxon>
        <taxon>Metazoa</taxon>
        <taxon>Ecdysozoa</taxon>
        <taxon>Arthropoda</taxon>
        <taxon>Hexapoda</taxon>
        <taxon>Insecta</taxon>
        <taxon>Pterygota</taxon>
        <taxon>Neoptera</taxon>
        <taxon>Polyneoptera</taxon>
        <taxon>Dictyoptera</taxon>
        <taxon>Blattodea</taxon>
        <taxon>Blaberoidea</taxon>
        <taxon>Blaberidae</taxon>
        <taxon>Diplopterinae</taxon>
        <taxon>Diploptera</taxon>
    </lineage>
</organism>
<sequence>HIGSDLGIKRTDRRTNVILTSAAYLSSCSLPVLFKGTYTCQPRKNRNPGSKNRRGLWKCNQFFASP</sequence>
<reference evidence="1" key="1">
    <citation type="journal article" date="2023" name="IScience">
        <title>Live-bearing cockroach genome reveals convergent evolutionary mechanisms linked to viviparity in insects and beyond.</title>
        <authorList>
            <person name="Fouks B."/>
            <person name="Harrison M.C."/>
            <person name="Mikhailova A.A."/>
            <person name="Marchal E."/>
            <person name="English S."/>
            <person name="Carruthers M."/>
            <person name="Jennings E.C."/>
            <person name="Chiamaka E.L."/>
            <person name="Frigard R.A."/>
            <person name="Pippel M."/>
            <person name="Attardo G.M."/>
            <person name="Benoit J.B."/>
            <person name="Bornberg-Bauer E."/>
            <person name="Tobe S.S."/>
        </authorList>
    </citation>
    <scope>NUCLEOTIDE SEQUENCE</scope>
    <source>
        <strain evidence="1">Stay&amp;Tobe</strain>
    </source>
</reference>
<dbReference type="EMBL" id="JASPKZ010010416">
    <property type="protein sequence ID" value="KAJ9574366.1"/>
    <property type="molecule type" value="Genomic_DNA"/>
</dbReference>
<comment type="caution">
    <text evidence="1">The sequence shown here is derived from an EMBL/GenBank/DDBJ whole genome shotgun (WGS) entry which is preliminary data.</text>
</comment>
<reference evidence="1" key="2">
    <citation type="submission" date="2023-05" db="EMBL/GenBank/DDBJ databases">
        <authorList>
            <person name="Fouks B."/>
        </authorList>
    </citation>
    <scope>NUCLEOTIDE SEQUENCE</scope>
    <source>
        <strain evidence="1">Stay&amp;Tobe</strain>
        <tissue evidence="1">Testes</tissue>
    </source>
</reference>
<keyword evidence="2" id="KW-1185">Reference proteome</keyword>
<evidence type="ECO:0000313" key="1">
    <source>
        <dbReference type="EMBL" id="KAJ9574366.1"/>
    </source>
</evidence>
<feature type="non-terminal residue" evidence="1">
    <location>
        <position position="1"/>
    </location>
</feature>